<dbReference type="Gene3D" id="3.40.50.150">
    <property type="entry name" value="Vaccinia Virus protein VP39"/>
    <property type="match status" value="1"/>
</dbReference>
<dbReference type="OrthoDB" id="5563826at2"/>
<dbReference type="RefSeq" id="WP_076585091.1">
    <property type="nucleotide sequence ID" value="NZ_FTLW01000001.1"/>
</dbReference>
<dbReference type="PANTHER" id="PTHR20974:SF0">
    <property type="entry name" value="UPF0585 PROTEIN CG18661"/>
    <property type="match status" value="1"/>
</dbReference>
<name>A0A1N6PGC8_9GAMM</name>
<dbReference type="SUPFAM" id="SSF53335">
    <property type="entry name" value="S-adenosyl-L-methionine-dependent methyltransferases"/>
    <property type="match status" value="1"/>
</dbReference>
<keyword evidence="2" id="KW-1185">Reference proteome</keyword>
<dbReference type="Proteomes" id="UP000241788">
    <property type="component" value="Unassembled WGS sequence"/>
</dbReference>
<organism evidence="1 2">
    <name type="scientific">Solilutibacter tolerans</name>
    <dbReference type="NCBI Taxonomy" id="1604334"/>
    <lineage>
        <taxon>Bacteria</taxon>
        <taxon>Pseudomonadati</taxon>
        <taxon>Pseudomonadota</taxon>
        <taxon>Gammaproteobacteria</taxon>
        <taxon>Lysobacterales</taxon>
        <taxon>Lysobacteraceae</taxon>
        <taxon>Solilutibacter</taxon>
    </lineage>
</organism>
<dbReference type="InterPro" id="IPR029063">
    <property type="entry name" value="SAM-dependent_MTases_sf"/>
</dbReference>
<gene>
    <name evidence="1" type="ORF">SAMN05421546_0606</name>
</gene>
<protein>
    <recommendedName>
        <fullName evidence="3">DUF938 domain-containing protein</fullName>
    </recommendedName>
</protein>
<dbReference type="PANTHER" id="PTHR20974">
    <property type="entry name" value="UPF0585 PROTEIN CG18661"/>
    <property type="match status" value="1"/>
</dbReference>
<proteinExistence type="predicted"/>
<dbReference type="InterPro" id="IPR010342">
    <property type="entry name" value="DUF938"/>
</dbReference>
<accession>A0A1N6PGC8</accession>
<evidence type="ECO:0000313" key="2">
    <source>
        <dbReference type="Proteomes" id="UP000241788"/>
    </source>
</evidence>
<evidence type="ECO:0000313" key="1">
    <source>
        <dbReference type="EMBL" id="SIQ03404.1"/>
    </source>
</evidence>
<dbReference type="AlphaFoldDB" id="A0A1N6PGC8"/>
<dbReference type="STRING" id="1604334.SAMN05421546_0606"/>
<sequence>MKPFSEANERNKAPILDVLQKHLRVSTRVLEIGSGTGQHAVHFSAGLPHLVWQPTDQLQHLDGIMQWVDEAGLSNLRKPLPLWVQVDDAVSGLVSTNVSTFRKLLEESESGTGFDAAFTANTLHIMGWPEVEALFAALPTMLRSGPSALIVYGPFNRDGEFTSESNRHFDAWLKARDPRSGIRDAEAVGALAYAQGFELIDDLAMPANNRMLVWRRAP</sequence>
<dbReference type="EMBL" id="FTLW01000001">
    <property type="protein sequence ID" value="SIQ03404.1"/>
    <property type="molecule type" value="Genomic_DNA"/>
</dbReference>
<dbReference type="Pfam" id="PF06080">
    <property type="entry name" value="DUF938"/>
    <property type="match status" value="1"/>
</dbReference>
<evidence type="ECO:0008006" key="3">
    <source>
        <dbReference type="Google" id="ProtNLM"/>
    </source>
</evidence>
<reference evidence="2" key="1">
    <citation type="submission" date="2017-01" db="EMBL/GenBank/DDBJ databases">
        <authorList>
            <person name="Varghese N."/>
            <person name="Submissions S."/>
        </authorList>
    </citation>
    <scope>NUCLEOTIDE SEQUENCE [LARGE SCALE GENOMIC DNA]</scope>
    <source>
        <strain evidence="2">UM1</strain>
    </source>
</reference>